<dbReference type="EMBL" id="JAQIZZ010000001">
    <property type="protein sequence ID" value="KAJ5556526.1"/>
    <property type="molecule type" value="Genomic_DNA"/>
</dbReference>
<name>A0AAD6D667_9EURO</name>
<comment type="caution">
    <text evidence="1">The sequence shown here is derived from an EMBL/GenBank/DDBJ whole genome shotgun (WGS) entry which is preliminary data.</text>
</comment>
<protein>
    <submittedName>
        <fullName evidence="1">Uncharacterized protein</fullName>
    </submittedName>
</protein>
<organism evidence="1 2">
    <name type="scientific">Penicillium frequentans</name>
    <dbReference type="NCBI Taxonomy" id="3151616"/>
    <lineage>
        <taxon>Eukaryota</taxon>
        <taxon>Fungi</taxon>
        <taxon>Dikarya</taxon>
        <taxon>Ascomycota</taxon>
        <taxon>Pezizomycotina</taxon>
        <taxon>Eurotiomycetes</taxon>
        <taxon>Eurotiomycetidae</taxon>
        <taxon>Eurotiales</taxon>
        <taxon>Aspergillaceae</taxon>
        <taxon>Penicillium</taxon>
    </lineage>
</organism>
<reference evidence="1 2" key="1">
    <citation type="journal article" date="2023" name="IMA Fungus">
        <title>Comparative genomic study of the Penicillium genus elucidates a diverse pangenome and 15 lateral gene transfer events.</title>
        <authorList>
            <person name="Petersen C."/>
            <person name="Sorensen T."/>
            <person name="Nielsen M.R."/>
            <person name="Sondergaard T.E."/>
            <person name="Sorensen J.L."/>
            <person name="Fitzpatrick D.A."/>
            <person name="Frisvad J.C."/>
            <person name="Nielsen K.L."/>
        </authorList>
    </citation>
    <scope>NUCLEOTIDE SEQUENCE [LARGE SCALE GENOMIC DNA]</scope>
    <source>
        <strain evidence="1 2">IBT 35679</strain>
    </source>
</reference>
<dbReference type="SUPFAM" id="SSF52777">
    <property type="entry name" value="CoA-dependent acyltransferases"/>
    <property type="match status" value="1"/>
</dbReference>
<keyword evidence="2" id="KW-1185">Reference proteome</keyword>
<evidence type="ECO:0000313" key="1">
    <source>
        <dbReference type="EMBL" id="KAJ5556526.1"/>
    </source>
</evidence>
<evidence type="ECO:0000313" key="2">
    <source>
        <dbReference type="Proteomes" id="UP001220324"/>
    </source>
</evidence>
<dbReference type="Gene3D" id="3.30.559.30">
    <property type="entry name" value="Nonribosomal peptide synthetase, condensation domain"/>
    <property type="match status" value="1"/>
</dbReference>
<gene>
    <name evidence="1" type="ORF">N7494_000441</name>
</gene>
<dbReference type="AlphaFoldDB" id="A0AAD6D667"/>
<proteinExistence type="predicted"/>
<dbReference type="Proteomes" id="UP001220324">
    <property type="component" value="Unassembled WGS sequence"/>
</dbReference>
<sequence>MAWEALISRHTASEEIFFGVTDTGRRAVMPGVDLMSRPAIATFALQMLVQNDQPIAEAWRQLHHHR</sequence>
<accession>A0AAD6D667</accession>